<proteinExistence type="inferred from homology"/>
<name>A0A0A0JT40_9MICO</name>
<evidence type="ECO:0000256" key="1">
    <source>
        <dbReference type="ARBA" id="ARBA00007150"/>
    </source>
</evidence>
<keyword evidence="3 7" id="KW-0808">Transferase</keyword>
<feature type="binding site" evidence="7">
    <location>
        <position position="140"/>
    </location>
    <ligand>
        <name>a 1,2-diacyl-sn-glycero-3-phospho-(1'-sn-glycerol)</name>
        <dbReference type="ChEBI" id="CHEBI:64716"/>
    </ligand>
</feature>
<keyword evidence="10" id="KW-1185">Reference proteome</keyword>
<comment type="caution">
    <text evidence="9">The sequence shown here is derived from an EMBL/GenBank/DDBJ whole genome shotgun (WGS) entry which is preliminary data.</text>
</comment>
<keyword evidence="2 7" id="KW-1003">Cell membrane</keyword>
<dbReference type="GO" id="GO:0042158">
    <property type="term" value="P:lipoprotein biosynthetic process"/>
    <property type="evidence" value="ECO:0007669"/>
    <property type="project" value="UniProtKB-UniRule"/>
</dbReference>
<reference evidence="9 10" key="1">
    <citation type="submission" date="2013-08" db="EMBL/GenBank/DDBJ databases">
        <title>The genome sequence of Knoellia subterranea.</title>
        <authorList>
            <person name="Zhu W."/>
            <person name="Wang G."/>
        </authorList>
    </citation>
    <scope>NUCLEOTIDE SEQUENCE [LARGE SCALE GENOMIC DNA]</scope>
    <source>
        <strain evidence="9 10">KCTC 19937</strain>
    </source>
</reference>
<evidence type="ECO:0000256" key="7">
    <source>
        <dbReference type="HAMAP-Rule" id="MF_01147"/>
    </source>
</evidence>
<sequence length="305" mass="32767">MPVTIPSPTAGVLHLGPLPVRGYALCILLGIVVAVWITDRRLRTRGGEPGQALDVAAYAVVAGIIGGRIYHVITTPEPYWGKDGNPLDALKIWEGGLGIWGAIALGALGAWFGCRRVGVRFLDFADAAAPGVAVAQGIGRWGNWFNNELYGGPTDLPWGLEIHQWDAAAGRAVTDANGDAIVQGVYHPTFLYESLFVLLLAVVLLLIERRWSLRRGQLFGLYVAGYPIGRIIIEKMRTDEAELILGQRLNVWTSILVFLLGVAIVVHTGRRRDPNGSTPGESDDSEPDNTEGPEGPGASTQASTM</sequence>
<comment type="function">
    <text evidence="7">Catalyzes the transfer of the diacylglyceryl group from phosphatidylglycerol to the sulfhydryl group of the N-terminal cysteine of a prolipoprotein, the first step in the formation of mature lipoproteins.</text>
</comment>
<dbReference type="PANTHER" id="PTHR30589:SF0">
    <property type="entry name" value="PHOSPHATIDYLGLYCEROL--PROLIPOPROTEIN DIACYLGLYCERYL TRANSFERASE"/>
    <property type="match status" value="1"/>
</dbReference>
<feature type="transmembrane region" description="Helical" evidence="7">
    <location>
        <begin position="190"/>
        <end position="207"/>
    </location>
</feature>
<evidence type="ECO:0000256" key="8">
    <source>
        <dbReference type="SAM" id="MobiDB-lite"/>
    </source>
</evidence>
<keyword evidence="4 7" id="KW-0812">Transmembrane</keyword>
<dbReference type="InterPro" id="IPR001640">
    <property type="entry name" value="Lgt"/>
</dbReference>
<dbReference type="NCBIfam" id="TIGR00544">
    <property type="entry name" value="lgt"/>
    <property type="match status" value="1"/>
</dbReference>
<evidence type="ECO:0000313" key="10">
    <source>
        <dbReference type="Proteomes" id="UP000030011"/>
    </source>
</evidence>
<dbReference type="PANTHER" id="PTHR30589">
    <property type="entry name" value="PROLIPOPROTEIN DIACYLGLYCERYL TRANSFERASE"/>
    <property type="match status" value="1"/>
</dbReference>
<keyword evidence="5 7" id="KW-1133">Transmembrane helix</keyword>
<feature type="compositionally biased region" description="Acidic residues" evidence="8">
    <location>
        <begin position="281"/>
        <end position="291"/>
    </location>
</feature>
<feature type="transmembrane region" description="Helical" evidence="7">
    <location>
        <begin position="20"/>
        <end position="38"/>
    </location>
</feature>
<feature type="region of interest" description="Disordered" evidence="8">
    <location>
        <begin position="271"/>
        <end position="305"/>
    </location>
</feature>
<gene>
    <name evidence="7" type="primary">lgt</name>
    <name evidence="9" type="ORF">N803_08870</name>
</gene>
<dbReference type="Pfam" id="PF01790">
    <property type="entry name" value="LGT"/>
    <property type="match status" value="1"/>
</dbReference>
<dbReference type="STRING" id="1385521.N803_08870"/>
<feature type="transmembrane region" description="Helical" evidence="7">
    <location>
        <begin position="249"/>
        <end position="266"/>
    </location>
</feature>
<keyword evidence="9" id="KW-0449">Lipoprotein</keyword>
<feature type="transmembrane region" description="Helical" evidence="7">
    <location>
        <begin position="93"/>
        <end position="114"/>
    </location>
</feature>
<dbReference type="Proteomes" id="UP000030011">
    <property type="component" value="Unassembled WGS sequence"/>
</dbReference>
<comment type="catalytic activity">
    <reaction evidence="7">
        <text>L-cysteinyl-[prolipoprotein] + a 1,2-diacyl-sn-glycero-3-phospho-(1'-sn-glycerol) = an S-1,2-diacyl-sn-glyceryl-L-cysteinyl-[prolipoprotein] + sn-glycerol 1-phosphate + H(+)</text>
        <dbReference type="Rhea" id="RHEA:56712"/>
        <dbReference type="Rhea" id="RHEA-COMP:14679"/>
        <dbReference type="Rhea" id="RHEA-COMP:14680"/>
        <dbReference type="ChEBI" id="CHEBI:15378"/>
        <dbReference type="ChEBI" id="CHEBI:29950"/>
        <dbReference type="ChEBI" id="CHEBI:57685"/>
        <dbReference type="ChEBI" id="CHEBI:64716"/>
        <dbReference type="ChEBI" id="CHEBI:140658"/>
        <dbReference type="EC" id="2.5.1.145"/>
    </reaction>
</comment>
<dbReference type="EMBL" id="AVPK01000002">
    <property type="protein sequence ID" value="KGN38816.1"/>
    <property type="molecule type" value="Genomic_DNA"/>
</dbReference>
<evidence type="ECO:0000256" key="6">
    <source>
        <dbReference type="ARBA" id="ARBA00023136"/>
    </source>
</evidence>
<evidence type="ECO:0000256" key="5">
    <source>
        <dbReference type="ARBA" id="ARBA00022989"/>
    </source>
</evidence>
<dbReference type="UniPathway" id="UPA00664"/>
<dbReference type="eggNOG" id="COG0682">
    <property type="taxonomic scope" value="Bacteria"/>
</dbReference>
<evidence type="ECO:0000256" key="4">
    <source>
        <dbReference type="ARBA" id="ARBA00022692"/>
    </source>
</evidence>
<feature type="transmembrane region" description="Helical" evidence="7">
    <location>
        <begin position="50"/>
        <end position="73"/>
    </location>
</feature>
<evidence type="ECO:0000256" key="2">
    <source>
        <dbReference type="ARBA" id="ARBA00022475"/>
    </source>
</evidence>
<organism evidence="9 10">
    <name type="scientific">Knoellia subterranea KCTC 19937</name>
    <dbReference type="NCBI Taxonomy" id="1385521"/>
    <lineage>
        <taxon>Bacteria</taxon>
        <taxon>Bacillati</taxon>
        <taxon>Actinomycetota</taxon>
        <taxon>Actinomycetes</taxon>
        <taxon>Micrococcales</taxon>
        <taxon>Intrasporangiaceae</taxon>
        <taxon>Knoellia</taxon>
    </lineage>
</organism>
<comment type="similarity">
    <text evidence="1 7">Belongs to the Lgt family.</text>
</comment>
<evidence type="ECO:0000313" key="9">
    <source>
        <dbReference type="EMBL" id="KGN38816.1"/>
    </source>
</evidence>
<dbReference type="GO" id="GO:0005886">
    <property type="term" value="C:plasma membrane"/>
    <property type="evidence" value="ECO:0007669"/>
    <property type="project" value="UniProtKB-SubCell"/>
</dbReference>
<protein>
    <recommendedName>
        <fullName evidence="7">Phosphatidylglycerol--prolipoprotein diacylglyceryl transferase</fullName>
        <ecNumber evidence="7">2.5.1.145</ecNumber>
    </recommendedName>
</protein>
<comment type="pathway">
    <text evidence="7">Protein modification; lipoprotein biosynthesis (diacylglyceryl transfer).</text>
</comment>
<dbReference type="EC" id="2.5.1.145" evidence="7"/>
<dbReference type="HAMAP" id="MF_01147">
    <property type="entry name" value="Lgt"/>
    <property type="match status" value="1"/>
</dbReference>
<dbReference type="PROSITE" id="PS01311">
    <property type="entry name" value="LGT"/>
    <property type="match status" value="1"/>
</dbReference>
<accession>A0A0A0JT40</accession>
<evidence type="ECO:0000256" key="3">
    <source>
        <dbReference type="ARBA" id="ARBA00022679"/>
    </source>
</evidence>
<dbReference type="GO" id="GO:0008961">
    <property type="term" value="F:phosphatidylglycerol-prolipoprotein diacylglyceryl transferase activity"/>
    <property type="evidence" value="ECO:0007669"/>
    <property type="project" value="UniProtKB-UniRule"/>
</dbReference>
<keyword evidence="6 7" id="KW-0472">Membrane</keyword>
<dbReference type="AlphaFoldDB" id="A0A0A0JT40"/>
<comment type="subcellular location">
    <subcellularLocation>
        <location evidence="7">Cell membrane</location>
        <topology evidence="7">Multi-pass membrane protein</topology>
    </subcellularLocation>
</comment>